<dbReference type="GO" id="GO:0005524">
    <property type="term" value="F:ATP binding"/>
    <property type="evidence" value="ECO:0007669"/>
    <property type="project" value="UniProtKB-KW"/>
</dbReference>
<reference evidence="8 9" key="1">
    <citation type="journal article" date="2010" name="Stand. Genomic Sci.">
        <title>Complete genome sequence of Spirochaeta smaragdinae type strain (SEBR 4228).</title>
        <authorList>
            <person name="Mavromatis K."/>
            <person name="Yasawong M."/>
            <person name="Chertkov O."/>
            <person name="Lapidus A."/>
            <person name="Lucas S."/>
            <person name="Nolan M."/>
            <person name="Del Rio T.G."/>
            <person name="Tice H."/>
            <person name="Cheng J.F."/>
            <person name="Pitluck S."/>
            <person name="Liolios K."/>
            <person name="Ivanova N."/>
            <person name="Tapia R."/>
            <person name="Han C."/>
            <person name="Bruce D."/>
            <person name="Goodwin L."/>
            <person name="Pati A."/>
            <person name="Chen A."/>
            <person name="Palaniappan K."/>
            <person name="Land M."/>
            <person name="Hauser L."/>
            <person name="Chang Y.J."/>
            <person name="Jeffries C.D."/>
            <person name="Detter J.C."/>
            <person name="Rohde M."/>
            <person name="Brambilla E."/>
            <person name="Spring S."/>
            <person name="Goker M."/>
            <person name="Sikorski J."/>
            <person name="Woyke T."/>
            <person name="Bristow J."/>
            <person name="Eisen J.A."/>
            <person name="Markowitz V."/>
            <person name="Hugenholtz P."/>
            <person name="Klenk H.P."/>
            <person name="Kyrpides N.C."/>
        </authorList>
    </citation>
    <scope>NUCLEOTIDE SEQUENCE [LARGE SCALE GENOMIC DNA]</scope>
    <source>
        <strain evidence="9">DSM 11293 / JCM 15392 / SEBR 4228</strain>
    </source>
</reference>
<dbReference type="Gene3D" id="1.20.272.10">
    <property type="match status" value="1"/>
</dbReference>
<dbReference type="Gene3D" id="3.40.50.300">
    <property type="entry name" value="P-loop containing nucleotide triphosphate hydrolases"/>
    <property type="match status" value="1"/>
</dbReference>
<accession>E1R402</accession>
<dbReference type="InterPro" id="IPR032423">
    <property type="entry name" value="AAA_assoc_2"/>
</dbReference>
<dbReference type="CDD" id="cd18139">
    <property type="entry name" value="HLD_clamp_RarA"/>
    <property type="match status" value="1"/>
</dbReference>
<dbReference type="GO" id="GO:0000731">
    <property type="term" value="P:DNA synthesis involved in DNA repair"/>
    <property type="evidence" value="ECO:0007669"/>
    <property type="project" value="TreeGrafter"/>
</dbReference>
<dbReference type="Gene3D" id="1.10.8.60">
    <property type="match status" value="1"/>
</dbReference>
<feature type="domain" description="AAA+ ATPase" evidence="7">
    <location>
        <begin position="48"/>
        <end position="165"/>
    </location>
</feature>
<dbReference type="GO" id="GO:0016887">
    <property type="term" value="F:ATP hydrolysis activity"/>
    <property type="evidence" value="ECO:0007669"/>
    <property type="project" value="InterPro"/>
</dbReference>
<dbReference type="InterPro" id="IPR051314">
    <property type="entry name" value="AAA_ATPase_RarA/MGS1/WRNIP1"/>
</dbReference>
<dbReference type="SUPFAM" id="SSF48019">
    <property type="entry name" value="post-AAA+ oligomerization domain-like"/>
    <property type="match status" value="1"/>
</dbReference>
<dbReference type="PANTHER" id="PTHR13779">
    <property type="entry name" value="WERNER HELICASE-INTERACTING PROTEIN 1 FAMILY MEMBER"/>
    <property type="match status" value="1"/>
</dbReference>
<dbReference type="InterPro" id="IPR003959">
    <property type="entry name" value="ATPase_AAA_core"/>
</dbReference>
<name>E1R402_SEDSS</name>
<protein>
    <recommendedName>
        <fullName evidence="3">Replication-associated recombination protein A</fullName>
    </recommendedName>
</protein>
<dbReference type="GO" id="GO:0017116">
    <property type="term" value="F:single-stranded DNA helicase activity"/>
    <property type="evidence" value="ECO:0007669"/>
    <property type="project" value="TreeGrafter"/>
</dbReference>
<gene>
    <name evidence="8" type="ordered locus">Spirs_1297</name>
</gene>
<dbReference type="SMART" id="SM00382">
    <property type="entry name" value="AAA"/>
    <property type="match status" value="1"/>
</dbReference>
<dbReference type="InterPro" id="IPR008921">
    <property type="entry name" value="DNA_pol3_clamp-load_cplx_C"/>
</dbReference>
<dbReference type="GO" id="GO:0008047">
    <property type="term" value="F:enzyme activator activity"/>
    <property type="evidence" value="ECO:0007669"/>
    <property type="project" value="TreeGrafter"/>
</dbReference>
<dbReference type="InterPro" id="IPR003593">
    <property type="entry name" value="AAA+_ATPase"/>
</dbReference>
<dbReference type="STRING" id="573413.Spirs_1297"/>
<evidence type="ECO:0000256" key="5">
    <source>
        <dbReference type="ARBA" id="ARBA00022741"/>
    </source>
</evidence>
<dbReference type="FunFam" id="1.20.272.10:FF:000001">
    <property type="entry name" value="Putative AAA family ATPase"/>
    <property type="match status" value="1"/>
</dbReference>
<dbReference type="GO" id="GO:0003677">
    <property type="term" value="F:DNA binding"/>
    <property type="evidence" value="ECO:0007669"/>
    <property type="project" value="InterPro"/>
</dbReference>
<dbReference type="SUPFAM" id="SSF53335">
    <property type="entry name" value="S-adenosyl-L-methionine-dependent methyltransferases"/>
    <property type="match status" value="1"/>
</dbReference>
<dbReference type="eggNOG" id="COG2256">
    <property type="taxonomic scope" value="Bacteria"/>
</dbReference>
<dbReference type="CDD" id="cd00009">
    <property type="entry name" value="AAA"/>
    <property type="match status" value="1"/>
</dbReference>
<keyword evidence="5" id="KW-0547">Nucleotide-binding</keyword>
<organism evidence="8 9">
    <name type="scientific">Sediminispirochaeta smaragdinae (strain DSM 11293 / JCM 15392 / SEBR 4228)</name>
    <name type="common">Spirochaeta smaragdinae</name>
    <dbReference type="NCBI Taxonomy" id="573413"/>
    <lineage>
        <taxon>Bacteria</taxon>
        <taxon>Pseudomonadati</taxon>
        <taxon>Spirochaetota</taxon>
        <taxon>Spirochaetia</taxon>
        <taxon>Spirochaetales</taxon>
        <taxon>Spirochaetaceae</taxon>
        <taxon>Sediminispirochaeta</taxon>
    </lineage>
</organism>
<evidence type="ECO:0000256" key="3">
    <source>
        <dbReference type="ARBA" id="ARBA00020776"/>
    </source>
</evidence>
<dbReference type="HOGENOM" id="CLU_018046_0_2_12"/>
<dbReference type="EMBL" id="CP002116">
    <property type="protein sequence ID" value="ADK80424.1"/>
    <property type="molecule type" value="Genomic_DNA"/>
</dbReference>
<evidence type="ECO:0000259" key="7">
    <source>
        <dbReference type="SMART" id="SM00382"/>
    </source>
</evidence>
<dbReference type="Pfam" id="PF12002">
    <property type="entry name" value="MgsA_C"/>
    <property type="match status" value="1"/>
</dbReference>
<dbReference type="RefSeq" id="WP_013253888.1">
    <property type="nucleotide sequence ID" value="NC_014364.1"/>
</dbReference>
<evidence type="ECO:0000256" key="1">
    <source>
        <dbReference type="ARBA" id="ARBA00002393"/>
    </source>
</evidence>
<keyword evidence="9" id="KW-1185">Reference proteome</keyword>
<dbReference type="NCBIfam" id="NF009881">
    <property type="entry name" value="PRK13341.1-2"/>
    <property type="match status" value="1"/>
</dbReference>
<dbReference type="SUPFAM" id="SSF52540">
    <property type="entry name" value="P-loop containing nucleoside triphosphate hydrolases"/>
    <property type="match status" value="1"/>
</dbReference>
<dbReference type="FunFam" id="3.40.50.300:FF:000137">
    <property type="entry name" value="Replication-associated recombination protein A"/>
    <property type="match status" value="1"/>
</dbReference>
<dbReference type="Proteomes" id="UP000002318">
    <property type="component" value="Chromosome"/>
</dbReference>
<dbReference type="NCBIfam" id="NF009883">
    <property type="entry name" value="PRK13341.1-4"/>
    <property type="match status" value="1"/>
</dbReference>
<dbReference type="AlphaFoldDB" id="E1R402"/>
<dbReference type="InterPro" id="IPR027417">
    <property type="entry name" value="P-loop_NTPase"/>
</dbReference>
<keyword evidence="6" id="KW-0067">ATP-binding</keyword>
<evidence type="ECO:0000313" key="9">
    <source>
        <dbReference type="Proteomes" id="UP000002318"/>
    </source>
</evidence>
<proteinExistence type="inferred from homology"/>
<evidence type="ECO:0000313" key="8">
    <source>
        <dbReference type="EMBL" id="ADK80424.1"/>
    </source>
</evidence>
<dbReference type="Pfam" id="PF16193">
    <property type="entry name" value="AAA_assoc_2"/>
    <property type="match status" value="1"/>
</dbReference>
<comment type="function">
    <text evidence="1">DNA-dependent ATPase that plays important roles in cellular responses to stalled DNA replication processes.</text>
</comment>
<evidence type="ECO:0000256" key="6">
    <source>
        <dbReference type="ARBA" id="ARBA00022840"/>
    </source>
</evidence>
<sequence>MELFSAAESNEKAPLAYRMSPRNLDEYIGQSHIVGPGRLLRRVIQADRLSSLIFYGPPGCGKTALARVIAGTTKSAFDTLNAVLSGVKELRQSISSAKERKELYDKRTILFVDEVHRWNKAQQDALLPWVENGTVILIGATTENPFFEVNPALVSRSRIFQLKPLSKDDLYAVAHQALNDRERGYGKWKVSFEEGALEHLISVASGDARSLLGALELAVETSVDSFPPQEGTELFVSISAAEESIQQKVVLYDKDGDYHFDVASAFIKSIRGSDPDAALYWMARMIRAGEDPRFIFRRMLISSCEDIGLADPHALGVVESAAAAFDRVGMPEGRFHLTHAVLYLATAPKSNSSLAFFDALKAVEEDTKSEVPNHLRDANRDKEGFGHGEGYLYPHAYRDHWVAQHYLPEQMRGRLFYRPSSQGYEERVRDQVTRRREAQLALGQMEDPGEILSFGKPSGKEARWLARLADNASENLMLLRKAIFDEAKPARHELVLDLRADDGLLLWEACRKSPEGGVWGALRSREALQRLEGYASTLDDPGRPSLFVAGSEPLRKGIPEEISFEVVIGRNHFLRLPESEHLGEMENIFSVLKSKGRVVVVETIPKYGMRLSDAVASIAPQEGSLIELLKKAEESIYETGTNDTTSWDEKSLTEHAAAVGFQVDSPRFFPLEEERTIGSRELKRWLSPSTEGGYGACISQLNLADIRETEKRLTTILAGHPIPWRRKLVLLKFHR</sequence>
<dbReference type="PANTHER" id="PTHR13779:SF7">
    <property type="entry name" value="ATPASE WRNIP1"/>
    <property type="match status" value="1"/>
</dbReference>
<dbReference type="KEGG" id="ssm:Spirs_1297"/>
<dbReference type="GO" id="GO:0006261">
    <property type="term" value="P:DNA-templated DNA replication"/>
    <property type="evidence" value="ECO:0007669"/>
    <property type="project" value="TreeGrafter"/>
</dbReference>
<comment type="similarity">
    <text evidence="2">Belongs to the AAA ATPase family. RarA/MGS1/WRNIP1 subfamily.</text>
</comment>
<dbReference type="InterPro" id="IPR021886">
    <property type="entry name" value="MgsA_C"/>
</dbReference>
<dbReference type="Gene3D" id="1.10.3710.10">
    <property type="entry name" value="DNA polymerase III clamp loader subunits, C-terminal domain"/>
    <property type="match status" value="1"/>
</dbReference>
<dbReference type="Pfam" id="PF00004">
    <property type="entry name" value="AAA"/>
    <property type="match status" value="1"/>
</dbReference>
<dbReference type="InterPro" id="IPR029063">
    <property type="entry name" value="SAM-dependent_MTases_sf"/>
</dbReference>
<evidence type="ECO:0000256" key="4">
    <source>
        <dbReference type="ARBA" id="ARBA00022705"/>
    </source>
</evidence>
<dbReference type="OrthoDB" id="9778364at2"/>
<keyword evidence="4" id="KW-0235">DNA replication</keyword>
<evidence type="ECO:0000256" key="2">
    <source>
        <dbReference type="ARBA" id="ARBA00008959"/>
    </source>
</evidence>